<dbReference type="Gene3D" id="3.40.640.10">
    <property type="entry name" value="Type I PLP-dependent aspartate aminotransferase-like (Major domain)"/>
    <property type="match status" value="1"/>
</dbReference>
<dbReference type="EC" id="2.6.1.39" evidence="8"/>
<evidence type="ECO:0000256" key="1">
    <source>
        <dbReference type="ARBA" id="ARBA00001933"/>
    </source>
</evidence>
<evidence type="ECO:0000256" key="3">
    <source>
        <dbReference type="ARBA" id="ARBA00011738"/>
    </source>
</evidence>
<dbReference type="InterPro" id="IPR015422">
    <property type="entry name" value="PyrdxlP-dep_Trfase_small"/>
</dbReference>
<comment type="subunit">
    <text evidence="3">Homodimer.</text>
</comment>
<evidence type="ECO:0000256" key="5">
    <source>
        <dbReference type="ARBA" id="ARBA00022679"/>
    </source>
</evidence>
<accession>A0A1J5SN08</accession>
<reference evidence="8" key="1">
    <citation type="submission" date="2016-10" db="EMBL/GenBank/DDBJ databases">
        <title>Sequence of Gallionella enrichment culture.</title>
        <authorList>
            <person name="Poehlein A."/>
            <person name="Muehling M."/>
            <person name="Daniel R."/>
        </authorList>
    </citation>
    <scope>NUCLEOTIDE SEQUENCE</scope>
</reference>
<sequence length="402" mass="43491">MTPASPTTSTIQPSFARRTTGVRTSFIREILKVTENPAVISFAGGLPSPELFPVAEVAEAARAVLMDHGRAALQYSTTEGFLPLREWIAERYARRFGLVVSPEEILVTTGSQQGLDLIAKVFIDPGSPVLVEQPGYLGALQAFSVYEPEFVPLASGDRGPDPAETAAVLRERRPRLFYTVPNFQNPTGATFGLATRRAAAEGANEAGAVLIEDDPYGELRYRGAELPPMRSLNPATLMLGSFSKIVAPGLRLGWVCAPREVLRKLVVMKQAADLHTDVFAQRLLHRYLTTADLDAHLARLREVYGGRARAMVDHFQALMPRGSACNDPEGGMFLWATLPPGISSRTLFDRATAREVAFVPGAAFHVDGGGNSAMRLNFTNTPEARIQEGMQRLAAATGECAA</sequence>
<keyword evidence="5 8" id="KW-0808">Transferase</keyword>
<keyword evidence="4 8" id="KW-0032">Aminotransferase</keyword>
<dbReference type="AlphaFoldDB" id="A0A1J5SN08"/>
<dbReference type="EMBL" id="MLJW01000027">
    <property type="protein sequence ID" value="OIR09323.1"/>
    <property type="molecule type" value="Genomic_DNA"/>
</dbReference>
<comment type="caution">
    <text evidence="8">The sequence shown here is derived from an EMBL/GenBank/DDBJ whole genome shotgun (WGS) entry which is preliminary data.</text>
</comment>
<name>A0A1J5SN08_9ZZZZ</name>
<dbReference type="InterPro" id="IPR015421">
    <property type="entry name" value="PyrdxlP-dep_Trfase_major"/>
</dbReference>
<dbReference type="GO" id="GO:0030170">
    <property type="term" value="F:pyridoxal phosphate binding"/>
    <property type="evidence" value="ECO:0007669"/>
    <property type="project" value="InterPro"/>
</dbReference>
<dbReference type="Gene3D" id="3.90.1150.10">
    <property type="entry name" value="Aspartate Aminotransferase, domain 1"/>
    <property type="match status" value="1"/>
</dbReference>
<evidence type="ECO:0000256" key="2">
    <source>
        <dbReference type="ARBA" id="ARBA00007441"/>
    </source>
</evidence>
<keyword evidence="6" id="KW-0663">Pyridoxal phosphate</keyword>
<dbReference type="PANTHER" id="PTHR42790">
    <property type="entry name" value="AMINOTRANSFERASE"/>
    <property type="match status" value="1"/>
</dbReference>
<evidence type="ECO:0000256" key="4">
    <source>
        <dbReference type="ARBA" id="ARBA00022576"/>
    </source>
</evidence>
<dbReference type="GO" id="GO:1901605">
    <property type="term" value="P:alpha-amino acid metabolic process"/>
    <property type="evidence" value="ECO:0007669"/>
    <property type="project" value="TreeGrafter"/>
</dbReference>
<dbReference type="InterPro" id="IPR015424">
    <property type="entry name" value="PyrdxlP-dep_Trfase"/>
</dbReference>
<dbReference type="InterPro" id="IPR004839">
    <property type="entry name" value="Aminotransferase_I/II_large"/>
</dbReference>
<dbReference type="PANTHER" id="PTHR42790:SF19">
    <property type="entry name" value="KYNURENINE_ALPHA-AMINOADIPATE AMINOTRANSFERASE, MITOCHONDRIAL"/>
    <property type="match status" value="1"/>
</dbReference>
<proteinExistence type="inferred from homology"/>
<evidence type="ECO:0000313" key="8">
    <source>
        <dbReference type="EMBL" id="OIR09323.1"/>
    </source>
</evidence>
<dbReference type="SUPFAM" id="SSF53383">
    <property type="entry name" value="PLP-dependent transferases"/>
    <property type="match status" value="1"/>
</dbReference>
<comment type="cofactor">
    <cofactor evidence="1">
        <name>pyridoxal 5'-phosphate</name>
        <dbReference type="ChEBI" id="CHEBI:597326"/>
    </cofactor>
</comment>
<dbReference type="GO" id="GO:0047536">
    <property type="term" value="F:2-aminoadipate transaminase activity"/>
    <property type="evidence" value="ECO:0007669"/>
    <property type="project" value="UniProtKB-EC"/>
</dbReference>
<dbReference type="CDD" id="cd00609">
    <property type="entry name" value="AAT_like"/>
    <property type="match status" value="1"/>
</dbReference>
<evidence type="ECO:0000259" key="7">
    <source>
        <dbReference type="Pfam" id="PF00155"/>
    </source>
</evidence>
<dbReference type="FunFam" id="3.40.640.10:FF:000053">
    <property type="entry name" value="Aminotransferase, class I"/>
    <property type="match status" value="1"/>
</dbReference>
<protein>
    <submittedName>
        <fullName evidence="8">2-aminoadipate transaminase</fullName>
        <ecNumber evidence="8">2.6.1.39</ecNumber>
    </submittedName>
</protein>
<comment type="similarity">
    <text evidence="2">Belongs to the class-I pyridoxal-phosphate-dependent aminotransferase family.</text>
</comment>
<organism evidence="8">
    <name type="scientific">mine drainage metagenome</name>
    <dbReference type="NCBI Taxonomy" id="410659"/>
    <lineage>
        <taxon>unclassified sequences</taxon>
        <taxon>metagenomes</taxon>
        <taxon>ecological metagenomes</taxon>
    </lineage>
</organism>
<gene>
    <name evidence="8" type="primary">lysN_5</name>
    <name evidence="8" type="ORF">GALL_85560</name>
</gene>
<evidence type="ECO:0000256" key="6">
    <source>
        <dbReference type="ARBA" id="ARBA00022898"/>
    </source>
</evidence>
<dbReference type="Pfam" id="PF00155">
    <property type="entry name" value="Aminotran_1_2"/>
    <property type="match status" value="1"/>
</dbReference>
<feature type="domain" description="Aminotransferase class I/classII large" evidence="7">
    <location>
        <begin position="53"/>
        <end position="393"/>
    </location>
</feature>
<dbReference type="InterPro" id="IPR050859">
    <property type="entry name" value="Class-I_PLP-dep_aminotransf"/>
</dbReference>